<protein>
    <submittedName>
        <fullName evidence="2">ATP-grasp domain-containing protein</fullName>
    </submittedName>
</protein>
<evidence type="ECO:0000259" key="1">
    <source>
        <dbReference type="Pfam" id="PF18299"/>
    </source>
</evidence>
<evidence type="ECO:0000313" key="2">
    <source>
        <dbReference type="EMBL" id="MFD1672323.1"/>
    </source>
</evidence>
<dbReference type="Proteomes" id="UP001597267">
    <property type="component" value="Unassembled WGS sequence"/>
</dbReference>
<dbReference type="SUPFAM" id="SSF56059">
    <property type="entry name" value="Glutathione synthetase ATP-binding domain-like"/>
    <property type="match status" value="1"/>
</dbReference>
<dbReference type="Pfam" id="PF18299">
    <property type="entry name" value="R2K_2"/>
    <property type="match status" value="1"/>
</dbReference>
<organism evidence="2 3">
    <name type="scientific">Agrilactobacillus yilanensis</name>
    <dbReference type="NCBI Taxonomy" id="2485997"/>
    <lineage>
        <taxon>Bacteria</taxon>
        <taxon>Bacillati</taxon>
        <taxon>Bacillota</taxon>
        <taxon>Bacilli</taxon>
        <taxon>Lactobacillales</taxon>
        <taxon>Lactobacillaceae</taxon>
        <taxon>Agrilactobacillus</taxon>
    </lineage>
</organism>
<feature type="domain" description="ATP-grasp" evidence="1">
    <location>
        <begin position="82"/>
        <end position="227"/>
    </location>
</feature>
<evidence type="ECO:0000313" key="3">
    <source>
        <dbReference type="Proteomes" id="UP001597267"/>
    </source>
</evidence>
<comment type="caution">
    <text evidence="2">The sequence shown here is derived from an EMBL/GenBank/DDBJ whole genome shotgun (WGS) entry which is preliminary data.</text>
</comment>
<sequence length="247" mass="28244">MKVYVQSATNFELPYSTNGFIAMRGFHDMGFEVNTFKNIAELDSQLHSEDIVVGGVGTVRQRLFQLGFPAEEINYPEEIQSYLGRKLWFSHIDEVNRHPEWWPLFVKPVTGKKFTGKVIRTPKDMIGLGSYYDNAPVICSEVVNFVTEWRVYVRYGQILDVRKYTGDWRSQFDAQVIEQCIADYTTQKAGYSIDFGVTDTGKTLLIEVNEGYSLGAYGLQENAYAKLLAARWAEMTQTTDECAFDLE</sequence>
<dbReference type="EMBL" id="JBHTOP010000024">
    <property type="protein sequence ID" value="MFD1672323.1"/>
    <property type="molecule type" value="Genomic_DNA"/>
</dbReference>
<gene>
    <name evidence="2" type="ORF">ACFQ5M_09460</name>
</gene>
<accession>A0ABW4J9P9</accession>
<dbReference type="InterPro" id="IPR041261">
    <property type="entry name" value="R2K_2"/>
</dbReference>
<reference evidence="3" key="1">
    <citation type="journal article" date="2019" name="Int. J. Syst. Evol. Microbiol.">
        <title>The Global Catalogue of Microorganisms (GCM) 10K type strain sequencing project: providing services to taxonomists for standard genome sequencing and annotation.</title>
        <authorList>
            <consortium name="The Broad Institute Genomics Platform"/>
            <consortium name="The Broad Institute Genome Sequencing Center for Infectious Disease"/>
            <person name="Wu L."/>
            <person name="Ma J."/>
        </authorList>
    </citation>
    <scope>NUCLEOTIDE SEQUENCE [LARGE SCALE GENOMIC DNA]</scope>
    <source>
        <strain evidence="3">CCM 8896</strain>
    </source>
</reference>
<keyword evidence="3" id="KW-1185">Reference proteome</keyword>
<name>A0ABW4J9P9_9LACO</name>
<dbReference type="RefSeq" id="WP_125715881.1">
    <property type="nucleotide sequence ID" value="NZ_JBHTOP010000024.1"/>
</dbReference>
<proteinExistence type="predicted"/>